<evidence type="ECO:0000256" key="2">
    <source>
        <dbReference type="ARBA" id="ARBA00023015"/>
    </source>
</evidence>
<dbReference type="NCBIfam" id="TIGR02937">
    <property type="entry name" value="sigma70-ECF"/>
    <property type="match status" value="1"/>
</dbReference>
<keyword evidence="11" id="KW-1185">Reference proteome</keyword>
<evidence type="ECO:0000256" key="4">
    <source>
        <dbReference type="ARBA" id="ARBA00023125"/>
    </source>
</evidence>
<evidence type="ECO:0000313" key="11">
    <source>
        <dbReference type="Proteomes" id="UP001216907"/>
    </source>
</evidence>
<keyword evidence="2 6" id="KW-0805">Transcription regulation</keyword>
<feature type="region of interest" description="Disordered" evidence="7">
    <location>
        <begin position="108"/>
        <end position="134"/>
    </location>
</feature>
<protein>
    <recommendedName>
        <fullName evidence="6">RNA polymerase sigma factor</fullName>
    </recommendedName>
</protein>
<dbReference type="Gene3D" id="1.10.1740.10">
    <property type="match status" value="1"/>
</dbReference>
<comment type="similarity">
    <text evidence="1 6">Belongs to the sigma-70 factor family. ECF subfamily.</text>
</comment>
<evidence type="ECO:0000313" key="10">
    <source>
        <dbReference type="EMBL" id="MDG3005057.1"/>
    </source>
</evidence>
<evidence type="ECO:0000259" key="8">
    <source>
        <dbReference type="Pfam" id="PF04542"/>
    </source>
</evidence>
<dbReference type="PANTHER" id="PTHR43133">
    <property type="entry name" value="RNA POLYMERASE ECF-TYPE SIGMA FACTO"/>
    <property type="match status" value="1"/>
</dbReference>
<keyword evidence="5 6" id="KW-0804">Transcription</keyword>
<dbReference type="Pfam" id="PF08281">
    <property type="entry name" value="Sigma70_r4_2"/>
    <property type="match status" value="1"/>
</dbReference>
<feature type="region of interest" description="Disordered" evidence="7">
    <location>
        <begin position="1"/>
        <end position="31"/>
    </location>
</feature>
<dbReference type="EMBL" id="JARRAG010000002">
    <property type="protein sequence ID" value="MDG3005057.1"/>
    <property type="molecule type" value="Genomic_DNA"/>
</dbReference>
<comment type="caution">
    <text evidence="10">The sequence shown here is derived from an EMBL/GenBank/DDBJ whole genome shotgun (WGS) entry which is preliminary data.</text>
</comment>
<gene>
    <name evidence="10" type="ORF">PZE19_14815</name>
</gene>
<dbReference type="SUPFAM" id="SSF88659">
    <property type="entry name" value="Sigma3 and sigma4 domains of RNA polymerase sigma factors"/>
    <property type="match status" value="1"/>
</dbReference>
<dbReference type="Gene3D" id="1.10.10.10">
    <property type="entry name" value="Winged helix-like DNA-binding domain superfamily/Winged helix DNA-binding domain"/>
    <property type="match status" value="1"/>
</dbReference>
<sequence length="220" mass="24541">MSKSHPRPDPDRAGPEPGATPDRPADEAADPAGWLHLHGDALYRFARTRVGRRETAEDLVQETLLAALQASDRFRGDSPRRTWLTAILRRKIADFYRRERASAPTIEADLTAPPGRSSSPFDAEGNWRNAPSNWRGPQAALDDADFWRVFEACAARLPRHLAEAFLLREVEGLDVEALRAALDVGAGNLRVRLHRARLLLRECLAKNWFGTDPPRSAGRP</sequence>
<evidence type="ECO:0000256" key="1">
    <source>
        <dbReference type="ARBA" id="ARBA00010641"/>
    </source>
</evidence>
<dbReference type="PANTHER" id="PTHR43133:SF8">
    <property type="entry name" value="RNA POLYMERASE SIGMA FACTOR HI_1459-RELATED"/>
    <property type="match status" value="1"/>
</dbReference>
<dbReference type="InterPro" id="IPR036388">
    <property type="entry name" value="WH-like_DNA-bd_sf"/>
</dbReference>
<evidence type="ECO:0000256" key="5">
    <source>
        <dbReference type="ARBA" id="ARBA00023163"/>
    </source>
</evidence>
<accession>A0ABT6FBY0</accession>
<keyword evidence="4 6" id="KW-0238">DNA-binding</keyword>
<dbReference type="PROSITE" id="PS01063">
    <property type="entry name" value="SIGMA70_ECF"/>
    <property type="match status" value="1"/>
</dbReference>
<dbReference type="SUPFAM" id="SSF88946">
    <property type="entry name" value="Sigma2 domain of RNA polymerase sigma factors"/>
    <property type="match status" value="1"/>
</dbReference>
<dbReference type="RefSeq" id="WP_277861406.1">
    <property type="nucleotide sequence ID" value="NZ_JARRAG010000002.1"/>
</dbReference>
<feature type="domain" description="RNA polymerase sigma-70 region 2" evidence="8">
    <location>
        <begin position="38"/>
        <end position="100"/>
    </location>
</feature>
<dbReference type="InterPro" id="IPR014284">
    <property type="entry name" value="RNA_pol_sigma-70_dom"/>
</dbReference>
<feature type="domain" description="RNA polymerase sigma factor 70 region 4 type 2" evidence="9">
    <location>
        <begin position="150"/>
        <end position="199"/>
    </location>
</feature>
<evidence type="ECO:0000256" key="6">
    <source>
        <dbReference type="RuleBase" id="RU000716"/>
    </source>
</evidence>
<dbReference type="Proteomes" id="UP001216907">
    <property type="component" value="Unassembled WGS sequence"/>
</dbReference>
<evidence type="ECO:0000256" key="7">
    <source>
        <dbReference type="SAM" id="MobiDB-lite"/>
    </source>
</evidence>
<dbReference type="Pfam" id="PF04542">
    <property type="entry name" value="Sigma70_r2"/>
    <property type="match status" value="1"/>
</dbReference>
<proteinExistence type="inferred from homology"/>
<dbReference type="InterPro" id="IPR013325">
    <property type="entry name" value="RNA_pol_sigma_r2"/>
</dbReference>
<evidence type="ECO:0000259" key="9">
    <source>
        <dbReference type="Pfam" id="PF08281"/>
    </source>
</evidence>
<dbReference type="InterPro" id="IPR013324">
    <property type="entry name" value="RNA_pol_sigma_r3/r4-like"/>
</dbReference>
<keyword evidence="3 6" id="KW-0731">Sigma factor</keyword>
<reference evidence="10 11" key="1">
    <citation type="submission" date="2023-03" db="EMBL/GenBank/DDBJ databases">
        <title>Paludisphaera mucosa sp. nov. a novel planctomycete from northern fen.</title>
        <authorList>
            <person name="Ivanova A."/>
        </authorList>
    </citation>
    <scope>NUCLEOTIDE SEQUENCE [LARGE SCALE GENOMIC DNA]</scope>
    <source>
        <strain evidence="10 11">Pla2</strain>
    </source>
</reference>
<name>A0ABT6FBY0_9BACT</name>
<organism evidence="10 11">
    <name type="scientific">Paludisphaera mucosa</name>
    <dbReference type="NCBI Taxonomy" id="3030827"/>
    <lineage>
        <taxon>Bacteria</taxon>
        <taxon>Pseudomonadati</taxon>
        <taxon>Planctomycetota</taxon>
        <taxon>Planctomycetia</taxon>
        <taxon>Isosphaerales</taxon>
        <taxon>Isosphaeraceae</taxon>
        <taxon>Paludisphaera</taxon>
    </lineage>
</organism>
<dbReference type="InterPro" id="IPR007627">
    <property type="entry name" value="RNA_pol_sigma70_r2"/>
</dbReference>
<feature type="compositionally biased region" description="Basic and acidic residues" evidence="7">
    <location>
        <begin position="1"/>
        <end position="14"/>
    </location>
</feature>
<dbReference type="InterPro" id="IPR039425">
    <property type="entry name" value="RNA_pol_sigma-70-like"/>
</dbReference>
<evidence type="ECO:0000256" key="3">
    <source>
        <dbReference type="ARBA" id="ARBA00023082"/>
    </source>
</evidence>
<dbReference type="InterPro" id="IPR000838">
    <property type="entry name" value="RNA_pol_sigma70_ECF_CS"/>
</dbReference>
<dbReference type="InterPro" id="IPR013249">
    <property type="entry name" value="RNA_pol_sigma70_r4_t2"/>
</dbReference>